<feature type="non-terminal residue" evidence="1">
    <location>
        <position position="1"/>
    </location>
</feature>
<gene>
    <name evidence="1" type="ORF">C1SCF055_LOCUS36944</name>
</gene>
<accession>A0A9P1GFR9</accession>
<keyword evidence="3" id="KW-1185">Reference proteome</keyword>
<evidence type="ECO:0000313" key="1">
    <source>
        <dbReference type="EMBL" id="CAI4011815.1"/>
    </source>
</evidence>
<reference evidence="2 3" key="2">
    <citation type="submission" date="2024-05" db="EMBL/GenBank/DDBJ databases">
        <authorList>
            <person name="Chen Y."/>
            <person name="Shah S."/>
            <person name="Dougan E. K."/>
            <person name="Thang M."/>
            <person name="Chan C."/>
        </authorList>
    </citation>
    <scope>NUCLEOTIDE SEQUENCE [LARGE SCALE GENOMIC DNA]</scope>
</reference>
<dbReference type="EMBL" id="CAMXCT030005237">
    <property type="protein sequence ID" value="CAL4799127.1"/>
    <property type="molecule type" value="Genomic_DNA"/>
</dbReference>
<evidence type="ECO:0000313" key="3">
    <source>
        <dbReference type="Proteomes" id="UP001152797"/>
    </source>
</evidence>
<evidence type="ECO:0000313" key="2">
    <source>
        <dbReference type="EMBL" id="CAL4799127.1"/>
    </source>
</evidence>
<dbReference type="EMBL" id="CAMXCT020005237">
    <property type="protein sequence ID" value="CAL1165190.1"/>
    <property type="molecule type" value="Genomic_DNA"/>
</dbReference>
<organism evidence="1">
    <name type="scientific">Cladocopium goreaui</name>
    <dbReference type="NCBI Taxonomy" id="2562237"/>
    <lineage>
        <taxon>Eukaryota</taxon>
        <taxon>Sar</taxon>
        <taxon>Alveolata</taxon>
        <taxon>Dinophyceae</taxon>
        <taxon>Suessiales</taxon>
        <taxon>Symbiodiniaceae</taxon>
        <taxon>Cladocopium</taxon>
    </lineage>
</organism>
<comment type="caution">
    <text evidence="1">The sequence shown here is derived from an EMBL/GenBank/DDBJ whole genome shotgun (WGS) entry which is preliminary data.</text>
</comment>
<dbReference type="EMBL" id="CAMXCT010005237">
    <property type="protein sequence ID" value="CAI4011815.1"/>
    <property type="molecule type" value="Genomic_DNA"/>
</dbReference>
<dbReference type="AlphaFoldDB" id="A0A9P1GFR9"/>
<name>A0A9P1GFR9_9DINO</name>
<proteinExistence type="predicted"/>
<protein>
    <submittedName>
        <fullName evidence="1">Uncharacterized protein</fullName>
    </submittedName>
</protein>
<sequence length="57" mass="6412">PVSNNPDIDKVTGPFATQQCTLYVFLQRPKWPTQSAWQAKQAKAEALEKLLKLKPST</sequence>
<dbReference type="Proteomes" id="UP001152797">
    <property type="component" value="Unassembled WGS sequence"/>
</dbReference>
<reference evidence="1" key="1">
    <citation type="submission" date="2022-10" db="EMBL/GenBank/DDBJ databases">
        <authorList>
            <person name="Chen Y."/>
            <person name="Dougan E. K."/>
            <person name="Chan C."/>
            <person name="Rhodes N."/>
            <person name="Thang M."/>
        </authorList>
    </citation>
    <scope>NUCLEOTIDE SEQUENCE</scope>
</reference>